<dbReference type="InterPro" id="IPR010071">
    <property type="entry name" value="AA_adenyl_dom"/>
</dbReference>
<dbReference type="Gene3D" id="3.40.50.12780">
    <property type="entry name" value="N-terminal domain of ligase-like"/>
    <property type="match status" value="2"/>
</dbReference>
<evidence type="ECO:0000256" key="1">
    <source>
        <dbReference type="ARBA" id="ARBA00001957"/>
    </source>
</evidence>
<evidence type="ECO:0000256" key="4">
    <source>
        <dbReference type="ARBA" id="ARBA00022553"/>
    </source>
</evidence>
<dbReference type="Pfam" id="PF00668">
    <property type="entry name" value="Condensation"/>
    <property type="match status" value="4"/>
</dbReference>
<dbReference type="GO" id="GO:0016705">
    <property type="term" value="F:oxidoreductase activity, acting on paired donors, with incorporation or reduction of molecular oxygen"/>
    <property type="evidence" value="ECO:0007669"/>
    <property type="project" value="InterPro"/>
</dbReference>
<organism evidence="7 8">
    <name type="scientific">Flavobacterium chilense</name>
    <dbReference type="NCBI Taxonomy" id="946677"/>
    <lineage>
        <taxon>Bacteria</taxon>
        <taxon>Pseudomonadati</taxon>
        <taxon>Bacteroidota</taxon>
        <taxon>Flavobacteriia</taxon>
        <taxon>Flavobacteriales</taxon>
        <taxon>Flavobacteriaceae</taxon>
        <taxon>Flavobacterium</taxon>
    </lineage>
</organism>
<dbReference type="SUPFAM" id="SSF56801">
    <property type="entry name" value="Acetyl-CoA synthetase-like"/>
    <property type="match status" value="3"/>
</dbReference>
<dbReference type="PROSITE" id="PS00012">
    <property type="entry name" value="PHOSPHOPANTETHEINE"/>
    <property type="match status" value="1"/>
</dbReference>
<proteinExistence type="inferred from homology"/>
<dbReference type="InterPro" id="IPR045851">
    <property type="entry name" value="AMP-bd_C_sf"/>
</dbReference>
<dbReference type="GO" id="GO:0031177">
    <property type="term" value="F:phosphopantetheine binding"/>
    <property type="evidence" value="ECO:0007669"/>
    <property type="project" value="TreeGrafter"/>
</dbReference>
<evidence type="ECO:0000313" key="8">
    <source>
        <dbReference type="Proteomes" id="UP000184028"/>
    </source>
</evidence>
<evidence type="ECO:0000259" key="6">
    <source>
        <dbReference type="PROSITE" id="PS50075"/>
    </source>
</evidence>
<gene>
    <name evidence="7" type="ORF">SAMN05444484_10197</name>
</gene>
<dbReference type="InterPro" id="IPR006162">
    <property type="entry name" value="Ppantetheine_attach_site"/>
</dbReference>
<dbReference type="SUPFAM" id="SSF47336">
    <property type="entry name" value="ACP-like"/>
    <property type="match status" value="2"/>
</dbReference>
<dbReference type="PROSITE" id="PS00455">
    <property type="entry name" value="AMP_BINDING"/>
    <property type="match status" value="1"/>
</dbReference>
<dbReference type="InterPro" id="IPR036736">
    <property type="entry name" value="ACP-like_sf"/>
</dbReference>
<dbReference type="NCBIfam" id="NF003417">
    <property type="entry name" value="PRK04813.1"/>
    <property type="match status" value="3"/>
</dbReference>
<name>A0A1M6XDY4_9FLAO</name>
<dbReference type="Gene3D" id="3.30.559.10">
    <property type="entry name" value="Chloramphenicol acetyltransferase-like domain"/>
    <property type="match status" value="4"/>
</dbReference>
<dbReference type="InterPro" id="IPR036661">
    <property type="entry name" value="Luciferase-like_sf"/>
</dbReference>
<dbReference type="Pfam" id="PF13193">
    <property type="entry name" value="AMP-binding_C"/>
    <property type="match status" value="2"/>
</dbReference>
<comment type="similarity">
    <text evidence="2">Belongs to the ATP-dependent AMP-binding enzyme family.</text>
</comment>
<dbReference type="FunFam" id="3.30.300.30:FF:000010">
    <property type="entry name" value="Enterobactin synthetase component F"/>
    <property type="match status" value="1"/>
</dbReference>
<dbReference type="Pfam" id="PF00296">
    <property type="entry name" value="Bac_luciferase"/>
    <property type="match status" value="1"/>
</dbReference>
<dbReference type="InterPro" id="IPR041464">
    <property type="entry name" value="TubC_N"/>
</dbReference>
<dbReference type="CDD" id="cd19534">
    <property type="entry name" value="E_NRPS"/>
    <property type="match status" value="1"/>
</dbReference>
<feature type="domain" description="Carrier" evidence="6">
    <location>
        <begin position="1371"/>
        <end position="1445"/>
    </location>
</feature>
<dbReference type="InterPro" id="IPR020845">
    <property type="entry name" value="AMP-binding_CS"/>
</dbReference>
<dbReference type="InterPro" id="IPR009081">
    <property type="entry name" value="PP-bd_ACP"/>
</dbReference>
<dbReference type="OrthoDB" id="5298966at2"/>
<dbReference type="SUPFAM" id="SSF51679">
    <property type="entry name" value="Bacterial luciferase-like"/>
    <property type="match status" value="1"/>
</dbReference>
<keyword evidence="3" id="KW-0596">Phosphopantetheine</keyword>
<evidence type="ECO:0000256" key="2">
    <source>
        <dbReference type="ARBA" id="ARBA00006432"/>
    </source>
</evidence>
<dbReference type="FunFam" id="3.40.50.12780:FF:000012">
    <property type="entry name" value="Non-ribosomal peptide synthetase"/>
    <property type="match status" value="1"/>
</dbReference>
<dbReference type="Gene3D" id="3.30.300.30">
    <property type="match status" value="2"/>
</dbReference>
<dbReference type="GO" id="GO:0044550">
    <property type="term" value="P:secondary metabolite biosynthetic process"/>
    <property type="evidence" value="ECO:0007669"/>
    <property type="project" value="UniProtKB-ARBA"/>
</dbReference>
<dbReference type="GO" id="GO:0005737">
    <property type="term" value="C:cytoplasm"/>
    <property type="evidence" value="ECO:0007669"/>
    <property type="project" value="TreeGrafter"/>
</dbReference>
<dbReference type="InterPro" id="IPR024011">
    <property type="entry name" value="Biosynth_lucif-like_mOase_dom"/>
</dbReference>
<dbReference type="InterPro" id="IPR025110">
    <property type="entry name" value="AMP-bd_C"/>
</dbReference>
<dbReference type="RefSeq" id="WP_068843424.1">
    <property type="nucleotide sequence ID" value="NZ_FRBT01000001.1"/>
</dbReference>
<dbReference type="GO" id="GO:0004497">
    <property type="term" value="F:monooxygenase activity"/>
    <property type="evidence" value="ECO:0007669"/>
    <property type="project" value="UniProtKB-KW"/>
</dbReference>
<dbReference type="InterPro" id="IPR000873">
    <property type="entry name" value="AMP-dep_synth/lig_dom"/>
</dbReference>
<dbReference type="STRING" id="946677.SAMN05444484_10197"/>
<evidence type="ECO:0000313" key="7">
    <source>
        <dbReference type="EMBL" id="SHL04025.1"/>
    </source>
</evidence>
<keyword evidence="4" id="KW-0597">Phosphoprotein</keyword>
<keyword evidence="7" id="KW-0560">Oxidoreductase</keyword>
<dbReference type="PANTHER" id="PTHR45527">
    <property type="entry name" value="NONRIBOSOMAL PEPTIDE SYNTHETASE"/>
    <property type="match status" value="1"/>
</dbReference>
<reference evidence="8" key="1">
    <citation type="submission" date="2016-11" db="EMBL/GenBank/DDBJ databases">
        <authorList>
            <person name="Varghese N."/>
            <person name="Submissions S."/>
        </authorList>
    </citation>
    <scope>NUCLEOTIDE SEQUENCE [LARGE SCALE GENOMIC DNA]</scope>
    <source>
        <strain evidence="8">DSM 24724</strain>
    </source>
</reference>
<dbReference type="Gene3D" id="3.40.50.980">
    <property type="match status" value="2"/>
</dbReference>
<dbReference type="PROSITE" id="PS50075">
    <property type="entry name" value="CARRIER"/>
    <property type="match status" value="2"/>
</dbReference>
<protein>
    <submittedName>
        <fullName evidence="7">Non-ribosomal peptide synthase domain TIGR01720/amino acid adenylation domain-containing protein/natural product biosynthesis luciferase-like monooxygenase domain-containing protein</fullName>
    </submittedName>
</protein>
<dbReference type="GO" id="GO:0043041">
    <property type="term" value="P:amino acid activation for nonribosomal peptide biosynthetic process"/>
    <property type="evidence" value="ECO:0007669"/>
    <property type="project" value="TreeGrafter"/>
</dbReference>
<dbReference type="PANTHER" id="PTHR45527:SF1">
    <property type="entry name" value="FATTY ACID SYNTHASE"/>
    <property type="match status" value="1"/>
</dbReference>
<comment type="cofactor">
    <cofactor evidence="1">
        <name>pantetheine 4'-phosphate</name>
        <dbReference type="ChEBI" id="CHEBI:47942"/>
    </cofactor>
</comment>
<dbReference type="InterPro" id="IPR011251">
    <property type="entry name" value="Luciferase-like_dom"/>
</dbReference>
<dbReference type="EMBL" id="FRBT01000001">
    <property type="protein sequence ID" value="SHL04025.1"/>
    <property type="molecule type" value="Genomic_DNA"/>
</dbReference>
<dbReference type="InterPro" id="IPR010060">
    <property type="entry name" value="NRPS_synth"/>
</dbReference>
<dbReference type="Pfam" id="PF00501">
    <property type="entry name" value="AMP-binding"/>
    <property type="match status" value="3"/>
</dbReference>
<accession>A0A1M6XDY4</accession>
<dbReference type="Gene3D" id="3.30.559.30">
    <property type="entry name" value="Nonribosomal peptide synthetase, condensation domain"/>
    <property type="match status" value="4"/>
</dbReference>
<dbReference type="Gene3D" id="2.30.38.10">
    <property type="entry name" value="Luciferase, Domain 3"/>
    <property type="match status" value="1"/>
</dbReference>
<dbReference type="CDD" id="cd19531">
    <property type="entry name" value="LCL_NRPS-like"/>
    <property type="match status" value="1"/>
</dbReference>
<keyword evidence="8" id="KW-1185">Reference proteome</keyword>
<dbReference type="CDD" id="cd05930">
    <property type="entry name" value="A_NRPS"/>
    <property type="match status" value="1"/>
</dbReference>
<dbReference type="InterPro" id="IPR001242">
    <property type="entry name" value="Condensation_dom"/>
</dbReference>
<dbReference type="Gene3D" id="3.20.20.30">
    <property type="entry name" value="Luciferase-like domain"/>
    <property type="match status" value="1"/>
</dbReference>
<dbReference type="Gene3D" id="1.10.1200.10">
    <property type="entry name" value="ACP-like"/>
    <property type="match status" value="2"/>
</dbReference>
<dbReference type="FunFam" id="1.10.1200.10:FF:000005">
    <property type="entry name" value="Nonribosomal peptide synthetase 1"/>
    <property type="match status" value="1"/>
</dbReference>
<dbReference type="InterPro" id="IPR023213">
    <property type="entry name" value="CAT-like_dom_sf"/>
</dbReference>
<feature type="domain" description="Carrier" evidence="6">
    <location>
        <begin position="2866"/>
        <end position="2941"/>
    </location>
</feature>
<keyword evidence="5" id="KW-0677">Repeat</keyword>
<dbReference type="SUPFAM" id="SSF52777">
    <property type="entry name" value="CoA-dependent acyltransferases"/>
    <property type="match status" value="8"/>
</dbReference>
<dbReference type="FunFam" id="3.40.50.980:FF:000001">
    <property type="entry name" value="Non-ribosomal peptide synthetase"/>
    <property type="match status" value="1"/>
</dbReference>
<dbReference type="NCBIfam" id="TIGR01733">
    <property type="entry name" value="AA-adenyl-dom"/>
    <property type="match status" value="1"/>
</dbReference>
<keyword evidence="7" id="KW-0503">Monooxygenase</keyword>
<dbReference type="Pfam" id="PF18563">
    <property type="entry name" value="TubC_N"/>
    <property type="match status" value="1"/>
</dbReference>
<dbReference type="NCBIfam" id="TIGR01720">
    <property type="entry name" value="NRPS-para261"/>
    <property type="match status" value="1"/>
</dbReference>
<dbReference type="Pfam" id="PF00550">
    <property type="entry name" value="PP-binding"/>
    <property type="match status" value="2"/>
</dbReference>
<evidence type="ECO:0000256" key="3">
    <source>
        <dbReference type="ARBA" id="ARBA00022450"/>
    </source>
</evidence>
<dbReference type="NCBIfam" id="TIGR04020">
    <property type="entry name" value="seco_metab_LLM"/>
    <property type="match status" value="1"/>
</dbReference>
<dbReference type="Proteomes" id="UP000184028">
    <property type="component" value="Unassembled WGS sequence"/>
</dbReference>
<dbReference type="InterPro" id="IPR042099">
    <property type="entry name" value="ANL_N_sf"/>
</dbReference>
<evidence type="ECO:0000256" key="5">
    <source>
        <dbReference type="ARBA" id="ARBA00022737"/>
    </source>
</evidence>
<sequence length="3407" mass="389697">MFDLVKELEDKSIKVSLKNNNLQINFDGEIDDELLNKLKANKEKLINFLTKHSNADKGIKSMGLQQSYPISHAQKRLWIQSQIEENSKAYHICNQVELSGDYDIHILETAVLNVVKRHEILRTVFKLNDEGEIRQWILSDEDLKLKIDHIDFREEKDGYKKVSKYIQDDNDIVFDLENGPLLRIAFLRLTNDQYVFYYNMHHIITDGWSLNILERDLFAYYESVKSGVKCTLEDLPIQYKDYASWQLSAIETGTYNQHKDFWTTQLSGDLPRLDLPSLKTRPKVMTYNGHVLKTYLSPEQTTKLKDFSKQNGGSLFMTLLSVLKILLNKYTSQQDIILGTAVAGREDSDLENQIGFYVNTLTLRTMVNPEDSYAAFFENVKKSTLDAFSHQIYPFDILISDLNLVWDVSRNSLFDIMVTFHNIIDGKNALGIDKNSFNTVIDSGIRKSNFDLDFEFQEVGNSLMFITTYNEDVYEYEMIEQLIHHFKRIINEVLEYPDKAIKDIDYLSVEEKKQLLFDFNDTSIAYPKHKTIIDLFEEQVANTPNVVAVVFENKELTYKQLNEQANQLGHYLRKNYNIQPDDLISIKQERSDKMLISILGILKSGAAYVPIDPAYPKERIEYIEQNSNSKLVLDEKEFESFFSQKKEYSLLNPEKKNTSDNLAYVIYTSGSTGNPKGVMIEHKSVVNFLFGMTKSINLDDDDKLLAITSISFDISVLELFWTLTNGTTIRINKNHAIGDFDRFVESSTKNLDFSIFYFSNDNDNVQNKYGLVKETVQYADENGYTAVWFPERHFHEFGGIFPNPSLLGAAFANSTKNIEIRSGSVVLPLHDVVRVAEEWSVVDNLSNGRVALSIASGWHPDDFIFKPENYLEKQKIMYNQIDELKKIWKGGKFKRKNGLNEEVELQIYPKPINPDLKIYITSGGNAETFRSAGKIGANILTHLLGQEVSELKKNIAIYKQSLLENGFSVDEAKISLMIHTFIGNDINEVEKIVKTPFKQYLKTSAGLIKNIAKDLDKEILGEQDIETILDIAFERYWKTTALLGTEESCMGLLNEIYNIGVTEVACLIDFGINENIIIENLKNLTRLKSYFTKNKNENAKSSFSSIQITPSYLEALLDDTNSAEFIKSLKNIIVGGENFTTDLLNKIRLKSNAAIYNMYGPTETTIWSTFQKVSENIKLNIGKPIQNTQVYILDDHKRLCPLGVKGELYIGGDGLSRGYYKQEELTNDKFITLDFIDKNKKFYRTGDVAKWLPNGTLDFLGRNDSQIKLNGFRIELGEIEQIISNQDLISQSVVVVKEKGNDKFMVAYFVSKNNIDKKVLQDNLSKVLPDYMLPRYYVQLDSIPLTPNGKADRKALPAVDDKDLIKDLYVAPRTKEEELIVAVWSEVLRYDKISVKDSFYNLGGDSIKSIRIVSLLKQRGYTVKVEQVLRNPIVEDLAKLVENNTVIIDQSEVIGAVELTPIQYYFFESEVLSNKNHHNQSLLLKSKSLIDPTILNNSIAALVAHHDALRMVYKFENGIWSQYNDDTSGMHYKINFYDLRNESDELASLDRIGDELQSSFDISSGVLFHIGHFRMSDGDRLGLIIHHLVVDGVSWRILLEDFSNIYQSLEKGSVHKLPLKTNSYKDWAASLKEYAKSKKMQLERLYWEQVSKEEIKLLPIDNTSVDNVSIKDKTSHLTLDPSLTQKLLTQIHDVYKTEINDLLLTGLALAIKETFGTNKSIIKMEGHGREEIIDGIDIGNTIGWFTSVYPFVLDISDSNGHELVVVKEALRKIPNKGIGYGILNYLDKRFLNKLKPSIEFNYLGDFGDSVGGNKEESLFGFSSERIGSPTNKQTEELLYVSGMIVSGELRMSIQYSTLLFNEITIEKLITSYKQKLISLVVELSEVKHNQLTPSDLTYKNISYKELLEIDVDKNVQDIYELSPLQQGFYYYWLVDKSSHTYFNQATYRLYSEHFDIKKIEEAYTYLIDRHAVLRTSFVNNYSTVPLQIVHEKGTINFSYEKIDDNSSIDDCLLSIKEKDKSIGFDFAKPTQMRLKIVDLSKGYYEFIWSYHHILMDGWCLNILINDFNSIVTSIVKNETIALPEPAKYSEYLKWLSKLDKTLSADYWKQYLSDFDTVSDIPFKNKKQKTAQFKIGYESCKIEGELYENVIKICQQIQITPNIFMQGVWGYLLSRYNNTQDIVFGSVVSGRPAELSEAERMIGLFINTIPVRVKYTNDDTPLSMLKKMHLEAIESTPHHYLNLSDVQAQSILGTELIKTLFVYENYFVEENKDVNADISPERQKNSIELFEQTNYDFNVIIVPSSSSLKIDFQYDLDLFDLGFIKNLVSHFFNIVNEFAVKTNNNLNKMEYLTPAEKQKLLFDFNNTDIVYPKDKTVVDLFNEQVIKTPDNIAVVFNETKLTYCELNDQSNQLAAYLIENHGIESNDLVGIKLERSERMIVAIFGILKSGGAYVPIDANYPQDRIDYIAKDANLKLCIDENELDKFKLNQDSYAKTTIQLSNLNDLAYCIYTSGSTGKPKGVLNHHAGLYNRLVWMKAYLDVEDKEVFLQKTPYTFDVSVWELILPFITGSSLVIAKPEGHKDVIYLQEVIDKEQVTIIHFVPSMLGSFLENVEKEKGNSLLHIVCSGEELTVVTAQQCKERFLAAQLHNLYGPTEAAIDVTAINLTQVEVSKEGVSIGKPIANTKIYVVDNALELQAFGVPGELVISGIQVARGYLNLPELTEDRFIADPFREGYHVYRTGDVAQWQPDGSIAYLGRIDNQVKIRGNRIELGEVENAITAFKNVQQVVVMAKELNSEKVLVAYVVSNDVLDKTELRKFLQDRLPDYMIPGFYIQLTELPLSSNGKIDRKALPDVSGNDITRKEYVSARNEIEAKLVLIWQEVLGLENISITDNFFDLGGNSLKFIRLSNSIERTFNKQLLFSELYKKPILADQARMIENNQFDSGINKISKVEAASDYSITKAQERIWLASIDKNGSVAHNIAFTYKIEGEVIIDKLQEAYNLVLNRHEILRTAVFMDQNNQLRQLPLSLDEINFQIEIIDLKSESTTETDPKVKTIVENATQKYLEISKGKVLNATLILLSETKVILHQVLHHIAGDEWSLVVLINDLLAAYSDLTSGSKSDVLAPLKIQYKDYAAWESNLLETDENLKAFWKKQFFKPLLNLELPVDYHKSNYGTEGNHYLLNIDKDQSAFLKSIKEKKQISNSVLFTSLIYILFYKYTGNKDFLIGFIFTQREGHMLDDQIGPYINILPVRLDYGTELSFTKLLEESKNHILDVISYGKLPTESIRENIHPKSSDKIQIVLNIMNNVDVPLPGHEENKELTFTSVTSGYKSSKFPISIYVYESETTFSVNFEYKTEMFKSSKIKQLGDLFKKILQEALHNSEKSIGEMELSSDLNLPTINKLKR</sequence>